<protein>
    <recommendedName>
        <fullName evidence="4">F-box domain-containing protein</fullName>
    </recommendedName>
</protein>
<evidence type="ECO:0000313" key="3">
    <source>
        <dbReference type="Proteomes" id="UP001465976"/>
    </source>
</evidence>
<dbReference type="EMBL" id="JBAHYK010001356">
    <property type="protein sequence ID" value="KAL0568372.1"/>
    <property type="molecule type" value="Genomic_DNA"/>
</dbReference>
<sequence>MSTPNTTPDRLSFLSSKSADLKRFFRSTVTSADRHIISQFLLDAEKELKGCQAEINRLRSAIHLLENRRNGLKKTTEKCHSLLLPVHRLPPEILMNIFLFCCETNDLDTPTCVPAALQVVKVCGHWRNVGLSTPSLWSSIRIVLEPWVGKAGSLVDLTEIFMERSKNSPLDLQVEFYSTTEIEPLDRETDEHVLTPAIAALSHNCARWRSMSLRIPKLFGTHQNLFFGIVRGQTLPLLRSLRLYGFGVHDPRNALPDNLPGLFSRCPSLRTTDIGPDRYLGEKLALPWHQIKSLTIQNSLPRPAFSSIALHYRLEELTLLKVGGHSNRGYTGHVVSNIKTMSVLFRSQDDVDTTLVYLTLSGLTTLRLAADLKKLASWGAWEESSSLDMIDRSACSLTSLVIRHIPITDRQLITLLERLPTLSNLQLEEVPGRVPNAMVTGRFLRRLTVDHENSDFQSGSTFLPALTDITLVIREEGLVEQEIFDVVSSRRIPDPIEAKEVGVKCLQSFRITVMSRDIKEDRLSSLDCFRDDGLRLTVAHRRL</sequence>
<dbReference type="Gene3D" id="1.20.1280.50">
    <property type="match status" value="1"/>
</dbReference>
<proteinExistence type="predicted"/>
<feature type="coiled-coil region" evidence="1">
    <location>
        <begin position="41"/>
        <end position="75"/>
    </location>
</feature>
<reference evidence="2 3" key="1">
    <citation type="submission" date="2024-02" db="EMBL/GenBank/DDBJ databases">
        <title>A draft genome for the cacao thread blight pathogen Marasmius crinis-equi.</title>
        <authorList>
            <person name="Cohen S.P."/>
            <person name="Baruah I.K."/>
            <person name="Amoako-Attah I."/>
            <person name="Bukari Y."/>
            <person name="Meinhardt L.W."/>
            <person name="Bailey B.A."/>
        </authorList>
    </citation>
    <scope>NUCLEOTIDE SEQUENCE [LARGE SCALE GENOMIC DNA]</scope>
    <source>
        <strain evidence="2 3">GH-76</strain>
    </source>
</reference>
<dbReference type="SUPFAM" id="SSF52047">
    <property type="entry name" value="RNI-like"/>
    <property type="match status" value="1"/>
</dbReference>
<dbReference type="Gene3D" id="3.80.10.10">
    <property type="entry name" value="Ribonuclease Inhibitor"/>
    <property type="match status" value="1"/>
</dbReference>
<keyword evidence="3" id="KW-1185">Reference proteome</keyword>
<organism evidence="2 3">
    <name type="scientific">Marasmius crinis-equi</name>
    <dbReference type="NCBI Taxonomy" id="585013"/>
    <lineage>
        <taxon>Eukaryota</taxon>
        <taxon>Fungi</taxon>
        <taxon>Dikarya</taxon>
        <taxon>Basidiomycota</taxon>
        <taxon>Agaricomycotina</taxon>
        <taxon>Agaricomycetes</taxon>
        <taxon>Agaricomycetidae</taxon>
        <taxon>Agaricales</taxon>
        <taxon>Marasmiineae</taxon>
        <taxon>Marasmiaceae</taxon>
        <taxon>Marasmius</taxon>
    </lineage>
</organism>
<evidence type="ECO:0000256" key="1">
    <source>
        <dbReference type="SAM" id="Coils"/>
    </source>
</evidence>
<gene>
    <name evidence="2" type="ORF">V5O48_013618</name>
</gene>
<evidence type="ECO:0008006" key="4">
    <source>
        <dbReference type="Google" id="ProtNLM"/>
    </source>
</evidence>
<evidence type="ECO:0000313" key="2">
    <source>
        <dbReference type="EMBL" id="KAL0568372.1"/>
    </source>
</evidence>
<dbReference type="InterPro" id="IPR032675">
    <property type="entry name" value="LRR_dom_sf"/>
</dbReference>
<comment type="caution">
    <text evidence="2">The sequence shown here is derived from an EMBL/GenBank/DDBJ whole genome shotgun (WGS) entry which is preliminary data.</text>
</comment>
<accession>A0ABR3EZL6</accession>
<keyword evidence="1" id="KW-0175">Coiled coil</keyword>
<dbReference type="Proteomes" id="UP001465976">
    <property type="component" value="Unassembled WGS sequence"/>
</dbReference>
<name>A0ABR3EZL6_9AGAR</name>